<feature type="binding site" evidence="2">
    <location>
        <position position="75"/>
    </location>
    <ligand>
        <name>Fe cation</name>
        <dbReference type="ChEBI" id="CHEBI:24875"/>
    </ligand>
</feature>
<evidence type="ECO:0000313" key="7">
    <source>
        <dbReference type="EMBL" id="KYO50988.1"/>
    </source>
</evidence>
<dbReference type="Proteomes" id="UP000075787">
    <property type="component" value="Unassembled WGS sequence"/>
</dbReference>
<evidence type="ECO:0000256" key="1">
    <source>
        <dbReference type="ARBA" id="ARBA00008416"/>
    </source>
</evidence>
<feature type="binding site" evidence="2">
    <location>
        <position position="77"/>
    </location>
    <ligand>
        <name>Fe cation</name>
        <dbReference type="ChEBI" id="CHEBI:24875"/>
    </ligand>
</feature>
<dbReference type="CDD" id="cd02247">
    <property type="entry name" value="cupin_pirin_C"/>
    <property type="match status" value="1"/>
</dbReference>
<dbReference type="Pfam" id="PF05726">
    <property type="entry name" value="Pirin_C"/>
    <property type="match status" value="1"/>
</dbReference>
<dbReference type="InterPro" id="IPR003829">
    <property type="entry name" value="Pirin_N_dom"/>
</dbReference>
<keyword evidence="7" id="KW-0560">Oxidoreductase</keyword>
<organism evidence="7 8">
    <name type="scientific">Tistrella mobilis</name>
    <dbReference type="NCBI Taxonomy" id="171437"/>
    <lineage>
        <taxon>Bacteria</taxon>
        <taxon>Pseudomonadati</taxon>
        <taxon>Pseudomonadota</taxon>
        <taxon>Alphaproteobacteria</taxon>
        <taxon>Geminicoccales</taxon>
        <taxon>Geminicoccaceae</taxon>
        <taxon>Tistrella</taxon>
    </lineage>
</organism>
<feature type="compositionally biased region" description="Polar residues" evidence="4">
    <location>
        <begin position="1"/>
        <end position="11"/>
    </location>
</feature>
<keyword evidence="2" id="KW-0479">Metal-binding</keyword>
<comment type="cofactor">
    <cofactor evidence="2">
        <name>Fe cation</name>
        <dbReference type="ChEBI" id="CHEBI:24875"/>
    </cofactor>
    <text evidence="2">Binds 1 Fe cation per subunit.</text>
</comment>
<comment type="similarity">
    <text evidence="1 3">Belongs to the pirin family.</text>
</comment>
<dbReference type="OrthoDB" id="9780903at2"/>
<dbReference type="GeneID" id="97242219"/>
<dbReference type="InterPro" id="IPR011051">
    <property type="entry name" value="RmlC_Cupin_sf"/>
</dbReference>
<dbReference type="GO" id="GO:0046872">
    <property type="term" value="F:metal ion binding"/>
    <property type="evidence" value="ECO:0007669"/>
    <property type="project" value="UniProtKB-KW"/>
</dbReference>
<feature type="domain" description="Pirin N-terminal" evidence="5">
    <location>
        <begin position="37"/>
        <end position="137"/>
    </location>
</feature>
<dbReference type="EMBL" id="LPZR01000184">
    <property type="protein sequence ID" value="KYO50988.1"/>
    <property type="molecule type" value="Genomic_DNA"/>
</dbReference>
<evidence type="ECO:0000259" key="5">
    <source>
        <dbReference type="Pfam" id="PF02678"/>
    </source>
</evidence>
<evidence type="ECO:0000256" key="4">
    <source>
        <dbReference type="SAM" id="MobiDB-lite"/>
    </source>
</evidence>
<sequence>MTATTTLTSSPRPADATTGRHVTQVVVGRAVSDGDGVKLKRVIGQPSLDMLDPFLMLDEFGSDDPGAYIGGFPAHPHRGFETVTYMLAGRMRHADNAGHKGVLVPGGVQWMSAGRGIIHEEMPEQTEGLMRGFQLWVNLPAAEKMARPAYREFGPESIPAAALPGDAGTVKVIAGEVFGTTGPVAGVASDPLYVDIELVPGGEVELPVPAGHTAFLYVYDGALIAGTGEAARPLGTARLAVLGGDGGLGLANASDQPARAILVAGRPIGEPVARYGPFVMNTEAEIIQAIDDYRRGRF</sequence>
<accession>A0A161R0V3</accession>
<dbReference type="RefSeq" id="WP_014744868.1">
    <property type="nucleotide sequence ID" value="NZ_CP121013.1"/>
</dbReference>
<gene>
    <name evidence="7" type="ORF">AUP44_10705</name>
</gene>
<feature type="binding site" evidence="2">
    <location>
        <position position="121"/>
    </location>
    <ligand>
        <name>Fe cation</name>
        <dbReference type="ChEBI" id="CHEBI:24875"/>
    </ligand>
</feature>
<protein>
    <submittedName>
        <fullName evidence="7">Quercetin 2,3-dioxygenase</fullName>
    </submittedName>
</protein>
<evidence type="ECO:0000256" key="3">
    <source>
        <dbReference type="RuleBase" id="RU003457"/>
    </source>
</evidence>
<comment type="caution">
    <text evidence="7">The sequence shown here is derived from an EMBL/GenBank/DDBJ whole genome shotgun (WGS) entry which is preliminary data.</text>
</comment>
<dbReference type="SUPFAM" id="SSF51182">
    <property type="entry name" value="RmlC-like cupins"/>
    <property type="match status" value="1"/>
</dbReference>
<dbReference type="PANTHER" id="PTHR13903:SF8">
    <property type="entry name" value="PIRIN"/>
    <property type="match status" value="1"/>
</dbReference>
<dbReference type="InterPro" id="IPR008778">
    <property type="entry name" value="Pirin_C_dom"/>
</dbReference>
<dbReference type="GO" id="GO:0051213">
    <property type="term" value="F:dioxygenase activity"/>
    <property type="evidence" value="ECO:0007669"/>
    <property type="project" value="UniProtKB-KW"/>
</dbReference>
<feature type="domain" description="Pirin C-terminal" evidence="6">
    <location>
        <begin position="193"/>
        <end position="298"/>
    </location>
</feature>
<evidence type="ECO:0000259" key="6">
    <source>
        <dbReference type="Pfam" id="PF05726"/>
    </source>
</evidence>
<dbReference type="Gene3D" id="2.60.120.10">
    <property type="entry name" value="Jelly Rolls"/>
    <property type="match status" value="2"/>
</dbReference>
<dbReference type="OMA" id="TPWHPHR"/>
<feature type="binding site" evidence="2">
    <location>
        <position position="119"/>
    </location>
    <ligand>
        <name>Fe cation</name>
        <dbReference type="ChEBI" id="CHEBI:24875"/>
    </ligand>
</feature>
<evidence type="ECO:0000256" key="2">
    <source>
        <dbReference type="PIRSR" id="PIRSR006232-1"/>
    </source>
</evidence>
<dbReference type="CDD" id="cd02909">
    <property type="entry name" value="cupin_pirin_N"/>
    <property type="match status" value="1"/>
</dbReference>
<evidence type="ECO:0000313" key="8">
    <source>
        <dbReference type="Proteomes" id="UP000075787"/>
    </source>
</evidence>
<dbReference type="InterPro" id="IPR012093">
    <property type="entry name" value="Pirin"/>
</dbReference>
<dbReference type="Pfam" id="PF02678">
    <property type="entry name" value="Pirin"/>
    <property type="match status" value="1"/>
</dbReference>
<dbReference type="AlphaFoldDB" id="A0A161R0V3"/>
<reference evidence="7 8" key="1">
    <citation type="submission" date="2015-12" db="EMBL/GenBank/DDBJ databases">
        <title>Genome sequence of Tistrella mobilis MCCC 1A02139.</title>
        <authorList>
            <person name="Lu L."/>
            <person name="Lai Q."/>
            <person name="Shao Z."/>
            <person name="Qian P."/>
        </authorList>
    </citation>
    <scope>NUCLEOTIDE SEQUENCE [LARGE SCALE GENOMIC DNA]</scope>
    <source>
        <strain evidence="7 8">MCCC 1A02139</strain>
    </source>
</reference>
<dbReference type="InterPro" id="IPR014710">
    <property type="entry name" value="RmlC-like_jellyroll"/>
</dbReference>
<name>A0A161R0V3_9PROT</name>
<dbReference type="PANTHER" id="PTHR13903">
    <property type="entry name" value="PIRIN-RELATED"/>
    <property type="match status" value="1"/>
</dbReference>
<keyword evidence="2" id="KW-0408">Iron</keyword>
<dbReference type="PIRSF" id="PIRSF006232">
    <property type="entry name" value="Pirin"/>
    <property type="match status" value="1"/>
</dbReference>
<proteinExistence type="inferred from homology"/>
<keyword evidence="7" id="KW-0223">Dioxygenase</keyword>
<feature type="region of interest" description="Disordered" evidence="4">
    <location>
        <begin position="1"/>
        <end position="20"/>
    </location>
</feature>